<dbReference type="EMBL" id="AWUE01018574">
    <property type="protein sequence ID" value="OMO79336.1"/>
    <property type="molecule type" value="Genomic_DNA"/>
</dbReference>
<reference evidence="2" key="1">
    <citation type="submission" date="2013-09" db="EMBL/GenBank/DDBJ databases">
        <title>Corchorus olitorius genome sequencing.</title>
        <authorList>
            <person name="Alam M."/>
            <person name="Haque M.S."/>
            <person name="Islam M.S."/>
            <person name="Emdad E.M."/>
            <person name="Islam M.M."/>
            <person name="Ahmed B."/>
            <person name="Halim A."/>
            <person name="Hossen Q.M.M."/>
            <person name="Hossain M.Z."/>
            <person name="Ahmed R."/>
            <person name="Khan M.M."/>
            <person name="Islam R."/>
            <person name="Rashid M.M."/>
            <person name="Khan S.A."/>
            <person name="Rahman M.S."/>
            <person name="Alam M."/>
            <person name="Yahiya A.S."/>
            <person name="Khan M.S."/>
            <person name="Azam M.S."/>
            <person name="Haque T."/>
            <person name="Lashkar M.Z.H."/>
            <person name="Akhand A.I."/>
            <person name="Morshed G."/>
            <person name="Roy S."/>
            <person name="Uddin K.S."/>
            <person name="Rabeya T."/>
            <person name="Hossain A.S."/>
            <person name="Chowdhury A."/>
            <person name="Snigdha A.R."/>
            <person name="Mortoza M.S."/>
            <person name="Matin S.A."/>
            <person name="Hoque S.M.E."/>
            <person name="Islam M.K."/>
            <person name="Roy D.K."/>
            <person name="Haider R."/>
            <person name="Moosa M.M."/>
            <person name="Elias S.M."/>
            <person name="Hasan A.M."/>
            <person name="Jahan S."/>
            <person name="Shafiuddin M."/>
            <person name="Mahmood N."/>
            <person name="Shommy N.S."/>
        </authorList>
    </citation>
    <scope>NUCLEOTIDE SEQUENCE [LARGE SCALE GENOMIC DNA]</scope>
    <source>
        <strain evidence="2">cv. O-4</strain>
    </source>
</reference>
<gene>
    <name evidence="1" type="ORF">COLO4_24466</name>
</gene>
<keyword evidence="2" id="KW-1185">Reference proteome</keyword>
<accession>A0A1R3I9R2</accession>
<protein>
    <submittedName>
        <fullName evidence="1">Uncharacterized protein</fullName>
    </submittedName>
</protein>
<proteinExistence type="predicted"/>
<sequence>MWGKCCHKARLSGGYNTWEKKQRDDEIRADNVRQMWVSRKASTGEVKQVLFKKRMGHKSRLSSVSGQASKRLKVDYQASQGRLSSVSGQILFSGISG</sequence>
<organism evidence="1 2">
    <name type="scientific">Corchorus olitorius</name>
    <dbReference type="NCBI Taxonomy" id="93759"/>
    <lineage>
        <taxon>Eukaryota</taxon>
        <taxon>Viridiplantae</taxon>
        <taxon>Streptophyta</taxon>
        <taxon>Embryophyta</taxon>
        <taxon>Tracheophyta</taxon>
        <taxon>Spermatophyta</taxon>
        <taxon>Magnoliopsida</taxon>
        <taxon>eudicotyledons</taxon>
        <taxon>Gunneridae</taxon>
        <taxon>Pentapetalae</taxon>
        <taxon>rosids</taxon>
        <taxon>malvids</taxon>
        <taxon>Malvales</taxon>
        <taxon>Malvaceae</taxon>
        <taxon>Grewioideae</taxon>
        <taxon>Apeibeae</taxon>
        <taxon>Corchorus</taxon>
    </lineage>
</organism>
<evidence type="ECO:0000313" key="1">
    <source>
        <dbReference type="EMBL" id="OMO79336.1"/>
    </source>
</evidence>
<evidence type="ECO:0000313" key="2">
    <source>
        <dbReference type="Proteomes" id="UP000187203"/>
    </source>
</evidence>
<name>A0A1R3I9R2_9ROSI</name>
<comment type="caution">
    <text evidence="1">The sequence shown here is derived from an EMBL/GenBank/DDBJ whole genome shotgun (WGS) entry which is preliminary data.</text>
</comment>
<dbReference type="AlphaFoldDB" id="A0A1R3I9R2"/>
<dbReference type="Proteomes" id="UP000187203">
    <property type="component" value="Unassembled WGS sequence"/>
</dbReference>